<gene>
    <name evidence="4" type="ORF">H7B90_18970</name>
</gene>
<feature type="region of interest" description="Disordered" evidence="2">
    <location>
        <begin position="1"/>
        <end position="22"/>
    </location>
</feature>
<comment type="caution">
    <text evidence="4">The sequence shown here is derived from an EMBL/GenBank/DDBJ whole genome shotgun (WGS) entry which is preliminary data.</text>
</comment>
<dbReference type="Pfam" id="PF08530">
    <property type="entry name" value="PepX_C"/>
    <property type="match status" value="1"/>
</dbReference>
<dbReference type="SUPFAM" id="SSF53474">
    <property type="entry name" value="alpha/beta-Hydrolases"/>
    <property type="match status" value="1"/>
</dbReference>
<evidence type="ECO:0000256" key="1">
    <source>
        <dbReference type="ARBA" id="ARBA00022801"/>
    </source>
</evidence>
<dbReference type="Pfam" id="PF02129">
    <property type="entry name" value="Peptidase_S15"/>
    <property type="match status" value="1"/>
</dbReference>
<dbReference type="InterPro" id="IPR013736">
    <property type="entry name" value="Xaa-Pro_dipept_C"/>
</dbReference>
<dbReference type="SUPFAM" id="SSF49785">
    <property type="entry name" value="Galactose-binding domain-like"/>
    <property type="match status" value="1"/>
</dbReference>
<organism evidence="4 5">
    <name type="scientific">Cohnella xylanilytica</name>
    <dbReference type="NCBI Taxonomy" id="557555"/>
    <lineage>
        <taxon>Bacteria</taxon>
        <taxon>Bacillati</taxon>
        <taxon>Bacillota</taxon>
        <taxon>Bacilli</taxon>
        <taxon>Bacillales</taxon>
        <taxon>Paenibacillaceae</taxon>
        <taxon>Cohnella</taxon>
    </lineage>
</organism>
<name>A0A841TY45_9BACL</name>
<dbReference type="InterPro" id="IPR000383">
    <property type="entry name" value="Xaa-Pro-like_dom"/>
</dbReference>
<evidence type="ECO:0000259" key="3">
    <source>
        <dbReference type="SMART" id="SM00939"/>
    </source>
</evidence>
<dbReference type="InterPro" id="IPR029058">
    <property type="entry name" value="AB_hydrolase_fold"/>
</dbReference>
<reference evidence="4 5" key="1">
    <citation type="submission" date="2020-08" db="EMBL/GenBank/DDBJ databases">
        <title>Cohnella phylogeny.</title>
        <authorList>
            <person name="Dunlap C."/>
        </authorList>
    </citation>
    <scope>NUCLEOTIDE SEQUENCE [LARGE SCALE GENOMIC DNA]</scope>
    <source>
        <strain evidence="4 5">DSM 25239</strain>
    </source>
</reference>
<dbReference type="Gene3D" id="3.40.50.1820">
    <property type="entry name" value="alpha/beta hydrolase"/>
    <property type="match status" value="1"/>
</dbReference>
<keyword evidence="1 4" id="KW-0378">Hydrolase</keyword>
<keyword evidence="5" id="KW-1185">Reference proteome</keyword>
<dbReference type="Gene3D" id="1.10.3020.10">
    <property type="entry name" value="alpha-amino acid ester hydrolase ( Helical cap domain)"/>
    <property type="match status" value="1"/>
</dbReference>
<dbReference type="EMBL" id="JACJVR010000073">
    <property type="protein sequence ID" value="MBB6693477.1"/>
    <property type="molecule type" value="Genomic_DNA"/>
</dbReference>
<dbReference type="InterPro" id="IPR008979">
    <property type="entry name" value="Galactose-bd-like_sf"/>
</dbReference>
<evidence type="ECO:0000256" key="2">
    <source>
        <dbReference type="SAM" id="MobiDB-lite"/>
    </source>
</evidence>
<proteinExistence type="predicted"/>
<feature type="compositionally biased region" description="Polar residues" evidence="2">
    <location>
        <begin position="1"/>
        <end position="13"/>
    </location>
</feature>
<evidence type="ECO:0000313" key="5">
    <source>
        <dbReference type="Proteomes" id="UP000553776"/>
    </source>
</evidence>
<feature type="domain" description="Xaa-Pro dipeptidyl-peptidase C-terminal" evidence="3">
    <location>
        <begin position="328"/>
        <end position="574"/>
    </location>
</feature>
<dbReference type="AlphaFoldDB" id="A0A841TY45"/>
<dbReference type="Proteomes" id="UP000553776">
    <property type="component" value="Unassembled WGS sequence"/>
</dbReference>
<dbReference type="Gene3D" id="2.60.120.260">
    <property type="entry name" value="Galactose-binding domain-like"/>
    <property type="match status" value="1"/>
</dbReference>
<dbReference type="NCBIfam" id="TIGR00976">
    <property type="entry name" value="CocE_NonD"/>
    <property type="match status" value="1"/>
</dbReference>
<sequence>MNDSQNDSQSDPKSVSLGPEAASDPILDSLLKGMPEATHEPGGVQTYRVRMSDGAHLATRLYVPAGTGRWPAVLIRYPYPGMRPYLEATADVWTRYGYAVVLQDCRGTGESEGEWIPFENERRDGLDTIGWMLEQPWTNRRIGTYGPSYLSAAQWAMADALPPEVKAMALAGFTTERYRQLYMNGMFRLDVYTGWAIDNAGVPGVPAEGLFAKAIGTVPHIAMDEELFGRKLPWYREWIANVSPEDAYWREGFWAELRDIPGRVRTPVLLVDGWFDQHLDGMTRDYRKLPPATRAASRFILGPWVHSMQASGDYPMPGAERNHLKDALEWFDHHLKGREYPHPTGGVEAYAIGEGRWKRWDGWPEPDGFRTFYLGGGRLNGEPSVAGEAARFRYDPDRPVPTRGGAGLLRYLSGADDAAPAGSVLQPPPGEREDVLTFESEPLAEELPIAGSIRVHLFASSDAEDTAFAANVMEVLPDGRAFNIRDGIVSLAYRGGATRPRPYEPGSVAEADIELWPIVWTIKAGSKLRVDVSSSNFPAYHAHRNVSGPWALQTEKRIANQTIYGGKDRPSRIVVPYKKD</sequence>
<dbReference type="SMART" id="SM00939">
    <property type="entry name" value="PepX_C"/>
    <property type="match status" value="1"/>
</dbReference>
<dbReference type="GO" id="GO:0008239">
    <property type="term" value="F:dipeptidyl-peptidase activity"/>
    <property type="evidence" value="ECO:0007669"/>
    <property type="project" value="InterPro"/>
</dbReference>
<dbReference type="InterPro" id="IPR005674">
    <property type="entry name" value="CocE/Ser_esterase"/>
</dbReference>
<accession>A0A841TY45</accession>
<protein>
    <submittedName>
        <fullName evidence="4">CocE/NonD family hydrolase</fullName>
    </submittedName>
</protein>
<evidence type="ECO:0000313" key="4">
    <source>
        <dbReference type="EMBL" id="MBB6693477.1"/>
    </source>
</evidence>